<comment type="subcellular location">
    <subcellularLocation>
        <location evidence="8">Cell membrane</location>
        <topology evidence="8">Peripheral membrane protein</topology>
    </subcellularLocation>
    <subcellularLocation>
        <location evidence="1">Membrane</location>
    </subcellularLocation>
</comment>
<dbReference type="InterPro" id="IPR000711">
    <property type="entry name" value="ATPase_OSCP/dsu"/>
</dbReference>
<dbReference type="PANTHER" id="PTHR11910">
    <property type="entry name" value="ATP SYNTHASE DELTA CHAIN"/>
    <property type="match status" value="1"/>
</dbReference>
<dbReference type="GO" id="GO:0045259">
    <property type="term" value="C:proton-transporting ATP synthase complex"/>
    <property type="evidence" value="ECO:0007669"/>
    <property type="project" value="UniProtKB-KW"/>
</dbReference>
<dbReference type="InterPro" id="IPR026015">
    <property type="entry name" value="ATP_synth_OSCP/delta_N_sf"/>
</dbReference>
<comment type="caution">
    <text evidence="9">The sequence shown here is derived from an EMBL/GenBank/DDBJ whole genome shotgun (WGS) entry which is preliminary data.</text>
</comment>
<organism evidence="9 10">
    <name type="scientific">Candidatus Cellulosilyticum pullistercoris</name>
    <dbReference type="NCBI Taxonomy" id="2838521"/>
    <lineage>
        <taxon>Bacteria</taxon>
        <taxon>Bacillati</taxon>
        <taxon>Bacillota</taxon>
        <taxon>Clostridia</taxon>
        <taxon>Lachnospirales</taxon>
        <taxon>Cellulosilyticaceae</taxon>
        <taxon>Cellulosilyticum</taxon>
    </lineage>
</organism>
<evidence type="ECO:0000256" key="1">
    <source>
        <dbReference type="ARBA" id="ARBA00004370"/>
    </source>
</evidence>
<evidence type="ECO:0000256" key="5">
    <source>
        <dbReference type="ARBA" id="ARBA00023136"/>
    </source>
</evidence>
<keyword evidence="7 8" id="KW-0066">ATP synthesis</keyword>
<protein>
    <recommendedName>
        <fullName evidence="8">ATP synthase subunit delta</fullName>
    </recommendedName>
    <alternativeName>
        <fullName evidence="8">ATP synthase F(1) sector subunit delta</fullName>
    </alternativeName>
    <alternativeName>
        <fullName evidence="8">F-type ATPase subunit delta</fullName>
        <shortName evidence="8">F-ATPase subunit delta</shortName>
    </alternativeName>
</protein>
<dbReference type="GO" id="GO:0005886">
    <property type="term" value="C:plasma membrane"/>
    <property type="evidence" value="ECO:0007669"/>
    <property type="project" value="UniProtKB-SubCell"/>
</dbReference>
<dbReference type="PRINTS" id="PR00125">
    <property type="entry name" value="ATPASEDELTA"/>
</dbReference>
<keyword evidence="6 8" id="KW-0139">CF(1)</keyword>
<keyword evidence="4 8" id="KW-0406">Ion transport</keyword>
<keyword evidence="3 8" id="KW-0375">Hydrogen ion transport</keyword>
<keyword evidence="2 8" id="KW-0813">Transport</keyword>
<name>A0A9E2KD04_9FIRM</name>
<evidence type="ECO:0000256" key="4">
    <source>
        <dbReference type="ARBA" id="ARBA00023065"/>
    </source>
</evidence>
<dbReference type="PROSITE" id="PS00389">
    <property type="entry name" value="ATPASE_DELTA"/>
    <property type="match status" value="1"/>
</dbReference>
<dbReference type="Pfam" id="PF00213">
    <property type="entry name" value="OSCP"/>
    <property type="match status" value="1"/>
</dbReference>
<proteinExistence type="inferred from homology"/>
<dbReference type="NCBIfam" id="TIGR01145">
    <property type="entry name" value="ATP_synt_delta"/>
    <property type="match status" value="1"/>
</dbReference>
<evidence type="ECO:0000256" key="3">
    <source>
        <dbReference type="ARBA" id="ARBA00022781"/>
    </source>
</evidence>
<dbReference type="SUPFAM" id="SSF47928">
    <property type="entry name" value="N-terminal domain of the delta subunit of the F1F0-ATP synthase"/>
    <property type="match status" value="1"/>
</dbReference>
<dbReference type="Proteomes" id="UP000824229">
    <property type="component" value="Unassembled WGS sequence"/>
</dbReference>
<evidence type="ECO:0000256" key="8">
    <source>
        <dbReference type="HAMAP-Rule" id="MF_01416"/>
    </source>
</evidence>
<evidence type="ECO:0000256" key="7">
    <source>
        <dbReference type="ARBA" id="ARBA00023310"/>
    </source>
</evidence>
<keyword evidence="5 8" id="KW-0472">Membrane</keyword>
<evidence type="ECO:0000256" key="6">
    <source>
        <dbReference type="ARBA" id="ARBA00023196"/>
    </source>
</evidence>
<keyword evidence="8" id="KW-1003">Cell membrane</keyword>
<evidence type="ECO:0000313" key="10">
    <source>
        <dbReference type="Proteomes" id="UP000824229"/>
    </source>
</evidence>
<dbReference type="Gene3D" id="1.10.520.20">
    <property type="entry name" value="N-terminal domain of the delta subunit of the F1F0-ATP synthase"/>
    <property type="match status" value="1"/>
</dbReference>
<comment type="similarity">
    <text evidence="8">Belongs to the ATPase delta chain family.</text>
</comment>
<comment type="function">
    <text evidence="8">This protein is part of the stalk that links CF(0) to CF(1). It either transmits conformational changes from CF(0) to CF(1) or is implicated in proton conduction.</text>
</comment>
<comment type="function">
    <text evidence="8">F(1)F(0) ATP synthase produces ATP from ADP in the presence of a proton or sodium gradient. F-type ATPases consist of two structural domains, F(1) containing the extramembraneous catalytic core and F(0) containing the membrane proton channel, linked together by a central stalk and a peripheral stalk. During catalysis, ATP synthesis in the catalytic domain of F(1) is coupled via a rotary mechanism of the central stalk subunits to proton translocation.</text>
</comment>
<dbReference type="AlphaFoldDB" id="A0A9E2KD04"/>
<accession>A0A9E2KD04</accession>
<reference evidence="9" key="2">
    <citation type="submission" date="2021-04" db="EMBL/GenBank/DDBJ databases">
        <authorList>
            <person name="Gilroy R."/>
        </authorList>
    </citation>
    <scope>NUCLEOTIDE SEQUENCE</scope>
    <source>
        <strain evidence="9">B5-657</strain>
    </source>
</reference>
<sequence>MAKLVVKRYATALFDLAVSEGAIEQYEQEVKVITQALHDEPGFMAVLNDHKVTMENKISLIENVFTDKVSNPIIGLLVLLVKKGRQGDLLGVLEAFLERVKVESGIVKAVITSAVPLKEAQLTAIKEKLEAGTKSKIEIETVVDTSIIAGLVIRVGDKVVDASIKGEMQTLKKQLSKLRPA</sequence>
<dbReference type="HAMAP" id="MF_01416">
    <property type="entry name" value="ATP_synth_delta_bact"/>
    <property type="match status" value="1"/>
</dbReference>
<evidence type="ECO:0000313" key="9">
    <source>
        <dbReference type="EMBL" id="MBU3804659.1"/>
    </source>
</evidence>
<dbReference type="GO" id="GO:0046933">
    <property type="term" value="F:proton-transporting ATP synthase activity, rotational mechanism"/>
    <property type="evidence" value="ECO:0007669"/>
    <property type="project" value="UniProtKB-UniRule"/>
</dbReference>
<reference evidence="9" key="1">
    <citation type="journal article" date="2021" name="PeerJ">
        <title>Extensive microbial diversity within the chicken gut microbiome revealed by metagenomics and culture.</title>
        <authorList>
            <person name="Gilroy R."/>
            <person name="Ravi A."/>
            <person name="Getino M."/>
            <person name="Pursley I."/>
            <person name="Horton D.L."/>
            <person name="Alikhan N.F."/>
            <person name="Baker D."/>
            <person name="Gharbi K."/>
            <person name="Hall N."/>
            <person name="Watson M."/>
            <person name="Adriaenssens E.M."/>
            <person name="Foster-Nyarko E."/>
            <person name="Jarju S."/>
            <person name="Secka A."/>
            <person name="Antonio M."/>
            <person name="Oren A."/>
            <person name="Chaudhuri R.R."/>
            <person name="La Ragione R."/>
            <person name="Hildebrand F."/>
            <person name="Pallen M.J."/>
        </authorList>
    </citation>
    <scope>NUCLEOTIDE SEQUENCE</scope>
    <source>
        <strain evidence="9">B5-657</strain>
    </source>
</reference>
<gene>
    <name evidence="8 9" type="primary">atpH</name>
    <name evidence="9" type="ORF">H9872_07875</name>
</gene>
<evidence type="ECO:0000256" key="2">
    <source>
        <dbReference type="ARBA" id="ARBA00022448"/>
    </source>
</evidence>
<dbReference type="InterPro" id="IPR020781">
    <property type="entry name" value="ATPase_OSCP/d_CS"/>
</dbReference>
<dbReference type="EMBL" id="JAHLFQ010000183">
    <property type="protein sequence ID" value="MBU3804659.1"/>
    <property type="molecule type" value="Genomic_DNA"/>
</dbReference>